<dbReference type="Proteomes" id="UP000215694">
    <property type="component" value="Unassembled WGS sequence"/>
</dbReference>
<dbReference type="AlphaFoldDB" id="A0A371J856"/>
<feature type="transmembrane region" description="Helical" evidence="1">
    <location>
        <begin position="154"/>
        <end position="177"/>
    </location>
</feature>
<comment type="caution">
    <text evidence="2">The sequence shown here is derived from an EMBL/GenBank/DDBJ whole genome shotgun (WGS) entry which is preliminary data.</text>
</comment>
<reference evidence="2 3" key="1">
    <citation type="journal article" date="2017" name="Genome Announc.">
        <title>Draft Genome Sequence of Romboutsia weinsteinii sp. nov. Strain CCRI-19649(T) Isolated from Surface Water.</title>
        <authorList>
            <person name="Maheux A.F."/>
            <person name="Boudreau D.K."/>
            <person name="Berube E."/>
            <person name="Boissinot M."/>
            <person name="Cantin P."/>
            <person name="Raymond F."/>
            <person name="Corbeil J."/>
            <person name="Omar R.F."/>
            <person name="Bergeron M.G."/>
        </authorList>
    </citation>
    <scope>NUCLEOTIDE SEQUENCE [LARGE SCALE GENOMIC DNA]</scope>
    <source>
        <strain evidence="2 3">CCRI-19649</strain>
    </source>
</reference>
<evidence type="ECO:0000313" key="3">
    <source>
        <dbReference type="Proteomes" id="UP000215694"/>
    </source>
</evidence>
<keyword evidence="3" id="KW-1185">Reference proteome</keyword>
<name>A0A371J856_9FIRM</name>
<feature type="transmembrane region" description="Helical" evidence="1">
    <location>
        <begin position="125"/>
        <end position="147"/>
    </location>
</feature>
<keyword evidence="1" id="KW-0472">Membrane</keyword>
<keyword evidence="1" id="KW-1133">Transmembrane helix</keyword>
<organism evidence="2 3">
    <name type="scientific">Romboutsia weinsteinii</name>
    <dbReference type="NCBI Taxonomy" id="2020949"/>
    <lineage>
        <taxon>Bacteria</taxon>
        <taxon>Bacillati</taxon>
        <taxon>Bacillota</taxon>
        <taxon>Clostridia</taxon>
        <taxon>Peptostreptococcales</taxon>
        <taxon>Peptostreptococcaceae</taxon>
        <taxon>Romboutsia</taxon>
    </lineage>
</organism>
<evidence type="ECO:0000313" key="2">
    <source>
        <dbReference type="EMBL" id="RDY28893.1"/>
    </source>
</evidence>
<protein>
    <submittedName>
        <fullName evidence="2">DUF1700 domain-containing protein</fullName>
    </submittedName>
</protein>
<gene>
    <name evidence="2" type="ORF">CHL78_002935</name>
</gene>
<feature type="transmembrane region" description="Helical" evidence="1">
    <location>
        <begin position="183"/>
        <end position="205"/>
    </location>
</feature>
<dbReference type="Pfam" id="PF22564">
    <property type="entry name" value="HAAS"/>
    <property type="match status" value="1"/>
</dbReference>
<evidence type="ECO:0000256" key="1">
    <source>
        <dbReference type="SAM" id="Phobius"/>
    </source>
</evidence>
<accession>A0A371J856</accession>
<sequence>MKEVITLNKAEFLEILRDYLKKDLSENEVNDILRDYEEYFVDGLIEGKNDMEIISALGSPKSISRDIISQIKDNDGVSTSTKDSIEDKIQKGKIKVKEQYKKSKDYISEKLTPDLEGKGNGFSSGFIKIVLTILTILIIIPAFSFAMAILGVGIALVGTLIGFLVSVPFIISIIWSVPQLASLLIFASIGFIGGQILAWQIYILIIKLAKSLVQNYINWIKTRNIYINASKKQDELKKGIFDEEGDDIDE</sequence>
<keyword evidence="1" id="KW-0812">Transmembrane</keyword>
<proteinExistence type="predicted"/>
<dbReference type="EMBL" id="NOJY02000004">
    <property type="protein sequence ID" value="RDY28893.1"/>
    <property type="molecule type" value="Genomic_DNA"/>
</dbReference>